<sequence>MSLCSFFGFSFFVCSLFVYSKQNFYIYNFTFSIYNFFFTFHFSLFTFHFSLFTFHFSLFTFHFSLFTFHFSLLIIRYSFIRLFVYSFIRNKTFTFIILHLAFIISFHFTCNSSGLLKFGVYVSNNALSAFSFGCNSVSLDAGNSSAILKYGVIVPSKKRSAITGCT</sequence>
<keyword evidence="1" id="KW-0472">Membrane</keyword>
<evidence type="ECO:0000313" key="3">
    <source>
        <dbReference type="Proteomes" id="UP000464657"/>
    </source>
</evidence>
<dbReference type="Proteomes" id="UP000464657">
    <property type="component" value="Chromosome"/>
</dbReference>
<protein>
    <submittedName>
        <fullName evidence="2">Uncharacterized protein</fullName>
    </submittedName>
</protein>
<name>A0A7L4ZLP2_9FLAO</name>
<feature type="transmembrane region" description="Helical" evidence="1">
    <location>
        <begin position="36"/>
        <end position="54"/>
    </location>
</feature>
<dbReference type="AlphaFoldDB" id="A0A7L4ZLP2"/>
<evidence type="ECO:0000313" key="2">
    <source>
        <dbReference type="EMBL" id="QHI36874.1"/>
    </source>
</evidence>
<feature type="transmembrane region" description="Helical" evidence="1">
    <location>
        <begin position="92"/>
        <end position="110"/>
    </location>
</feature>
<reference evidence="2 3" key="1">
    <citation type="journal article" date="2013" name="Int. J. Syst. Evol. Microbiol.">
        <title>Kordia antarctica sp. nov., isolated from Antarctic seawater.</title>
        <authorList>
            <person name="Baek K."/>
            <person name="Choi A."/>
            <person name="Kang I."/>
            <person name="Lee K."/>
            <person name="Cho J.C."/>
        </authorList>
    </citation>
    <scope>NUCLEOTIDE SEQUENCE [LARGE SCALE GENOMIC DNA]</scope>
    <source>
        <strain evidence="2 3">IMCC3317</strain>
    </source>
</reference>
<accession>A0A7L4ZLP2</accession>
<dbReference type="EMBL" id="CP019288">
    <property type="protein sequence ID" value="QHI36874.1"/>
    <property type="molecule type" value="Genomic_DNA"/>
</dbReference>
<keyword evidence="1" id="KW-0812">Transmembrane</keyword>
<keyword evidence="1" id="KW-1133">Transmembrane helix</keyword>
<gene>
    <name evidence="2" type="ORF">IMCC3317_22440</name>
</gene>
<keyword evidence="3" id="KW-1185">Reference proteome</keyword>
<organism evidence="2 3">
    <name type="scientific">Kordia antarctica</name>
    <dbReference type="NCBI Taxonomy" id="1218801"/>
    <lineage>
        <taxon>Bacteria</taxon>
        <taxon>Pseudomonadati</taxon>
        <taxon>Bacteroidota</taxon>
        <taxon>Flavobacteriia</taxon>
        <taxon>Flavobacteriales</taxon>
        <taxon>Flavobacteriaceae</taxon>
        <taxon>Kordia</taxon>
    </lineage>
</organism>
<proteinExistence type="predicted"/>
<feature type="transmembrane region" description="Helical" evidence="1">
    <location>
        <begin position="61"/>
        <end position="80"/>
    </location>
</feature>
<dbReference type="KEGG" id="kan:IMCC3317_22440"/>
<evidence type="ECO:0000256" key="1">
    <source>
        <dbReference type="SAM" id="Phobius"/>
    </source>
</evidence>